<name>A0A915JGY9_ROMCU</name>
<dbReference type="Proteomes" id="UP000887565">
    <property type="component" value="Unplaced"/>
</dbReference>
<evidence type="ECO:0000256" key="1">
    <source>
        <dbReference type="SAM" id="MobiDB-lite"/>
    </source>
</evidence>
<organism evidence="2 3">
    <name type="scientific">Romanomermis culicivorax</name>
    <name type="common">Nematode worm</name>
    <dbReference type="NCBI Taxonomy" id="13658"/>
    <lineage>
        <taxon>Eukaryota</taxon>
        <taxon>Metazoa</taxon>
        <taxon>Ecdysozoa</taxon>
        <taxon>Nematoda</taxon>
        <taxon>Enoplea</taxon>
        <taxon>Dorylaimia</taxon>
        <taxon>Mermithida</taxon>
        <taxon>Mermithoidea</taxon>
        <taxon>Mermithidae</taxon>
        <taxon>Romanomermis</taxon>
    </lineage>
</organism>
<accession>A0A915JGY9</accession>
<feature type="region of interest" description="Disordered" evidence="1">
    <location>
        <begin position="64"/>
        <end position="88"/>
    </location>
</feature>
<evidence type="ECO:0000313" key="3">
    <source>
        <dbReference type="WBParaSite" id="nRc.2.0.1.t25238-RA"/>
    </source>
</evidence>
<proteinExistence type="predicted"/>
<keyword evidence="2" id="KW-1185">Reference proteome</keyword>
<reference evidence="3" key="1">
    <citation type="submission" date="2022-11" db="UniProtKB">
        <authorList>
            <consortium name="WormBaseParasite"/>
        </authorList>
    </citation>
    <scope>IDENTIFICATION</scope>
</reference>
<dbReference type="WBParaSite" id="nRc.2.0.1.t25238-RA">
    <property type="protein sequence ID" value="nRc.2.0.1.t25238-RA"/>
    <property type="gene ID" value="nRc.2.0.1.g25238"/>
</dbReference>
<protein>
    <submittedName>
        <fullName evidence="3">Uncharacterized protein</fullName>
    </submittedName>
</protein>
<evidence type="ECO:0000313" key="2">
    <source>
        <dbReference type="Proteomes" id="UP000887565"/>
    </source>
</evidence>
<sequence length="88" mass="10057">MMLFGKRKEANRDKTNQENADKQKNNKNKSRITEFRLKPEDNVDILVNIWQKSKNDLAKKNYKASSTKFGITDANGTSGTGQNSTSRY</sequence>
<feature type="compositionally biased region" description="Basic and acidic residues" evidence="1">
    <location>
        <begin position="1"/>
        <end position="24"/>
    </location>
</feature>
<dbReference type="AlphaFoldDB" id="A0A915JGY9"/>
<feature type="region of interest" description="Disordered" evidence="1">
    <location>
        <begin position="1"/>
        <end position="33"/>
    </location>
</feature>